<feature type="modified residue" description="4-aspartylphosphate" evidence="2">
    <location>
        <position position="54"/>
    </location>
</feature>
<evidence type="ECO:0000256" key="1">
    <source>
        <dbReference type="ARBA" id="ARBA00022553"/>
    </source>
</evidence>
<dbReference type="CDD" id="cd17574">
    <property type="entry name" value="REC_OmpR"/>
    <property type="match status" value="1"/>
</dbReference>
<dbReference type="STRING" id="290512.Paes_1429"/>
<dbReference type="Pfam" id="PF00072">
    <property type="entry name" value="Response_reg"/>
    <property type="match status" value="1"/>
</dbReference>
<dbReference type="Proteomes" id="UP000002725">
    <property type="component" value="Chromosome"/>
</dbReference>
<dbReference type="HOGENOM" id="CLU_000445_69_17_10"/>
<name>B4S8R3_PROA2</name>
<keyword evidence="5" id="KW-1185">Reference proteome</keyword>
<dbReference type="RefSeq" id="WP_012505983.1">
    <property type="nucleotide sequence ID" value="NC_011059.1"/>
</dbReference>
<evidence type="ECO:0000256" key="2">
    <source>
        <dbReference type="PROSITE-ProRule" id="PRU00169"/>
    </source>
</evidence>
<feature type="domain" description="Response regulatory" evidence="3">
    <location>
        <begin position="5"/>
        <end position="121"/>
    </location>
</feature>
<dbReference type="InterPro" id="IPR001789">
    <property type="entry name" value="Sig_transdc_resp-reg_receiver"/>
</dbReference>
<dbReference type="AlphaFoldDB" id="B4S8R3"/>
<dbReference type="Gene3D" id="3.40.50.2300">
    <property type="match status" value="1"/>
</dbReference>
<organism evidence="4 5">
    <name type="scientific">Prosthecochloris aestuarii (strain DSM 271 / SK 413)</name>
    <dbReference type="NCBI Taxonomy" id="290512"/>
    <lineage>
        <taxon>Bacteria</taxon>
        <taxon>Pseudomonadati</taxon>
        <taxon>Chlorobiota</taxon>
        <taxon>Chlorobiia</taxon>
        <taxon>Chlorobiales</taxon>
        <taxon>Chlorobiaceae</taxon>
        <taxon>Prosthecochloris</taxon>
    </lineage>
</organism>
<dbReference type="PANTHER" id="PTHR44591">
    <property type="entry name" value="STRESS RESPONSE REGULATOR PROTEIN 1"/>
    <property type="match status" value="1"/>
</dbReference>
<evidence type="ECO:0000313" key="5">
    <source>
        <dbReference type="Proteomes" id="UP000002725"/>
    </source>
</evidence>
<sequence length="122" mass="13529">MKQSRILIIDDSASIRRLLAHNLGKRFEVLVADNANHALELLEQGVTPDLAIVDVAMPGMDGFSLVERLKKDPSYSTIPIIMLTARDESADKEKGLKLGADDYLTKPFNTEDLADRIEHLLA</sequence>
<dbReference type="eggNOG" id="COG0745">
    <property type="taxonomic scope" value="Bacteria"/>
</dbReference>
<dbReference type="PROSITE" id="PS50110">
    <property type="entry name" value="RESPONSE_REGULATORY"/>
    <property type="match status" value="1"/>
</dbReference>
<gene>
    <name evidence="4" type="ordered locus">Paes_1429</name>
</gene>
<dbReference type="InterPro" id="IPR050595">
    <property type="entry name" value="Bact_response_regulator"/>
</dbReference>
<dbReference type="KEGG" id="paa:Paes_1429"/>
<dbReference type="SUPFAM" id="SSF52172">
    <property type="entry name" value="CheY-like"/>
    <property type="match status" value="1"/>
</dbReference>
<accession>B4S8R3</accession>
<dbReference type="GO" id="GO:0000160">
    <property type="term" value="P:phosphorelay signal transduction system"/>
    <property type="evidence" value="ECO:0007669"/>
    <property type="project" value="InterPro"/>
</dbReference>
<dbReference type="PANTHER" id="PTHR44591:SF3">
    <property type="entry name" value="RESPONSE REGULATORY DOMAIN-CONTAINING PROTEIN"/>
    <property type="match status" value="1"/>
</dbReference>
<dbReference type="SMART" id="SM00448">
    <property type="entry name" value="REC"/>
    <property type="match status" value="1"/>
</dbReference>
<protein>
    <submittedName>
        <fullName evidence="4">Response regulator receiver protein</fullName>
    </submittedName>
</protein>
<reference evidence="4" key="1">
    <citation type="submission" date="2008-06" db="EMBL/GenBank/DDBJ databases">
        <title>Complete sequence of chromosome of Prosthecochloris aestuarii DSM 271.</title>
        <authorList>
            <consortium name="US DOE Joint Genome Institute"/>
            <person name="Lucas S."/>
            <person name="Copeland A."/>
            <person name="Lapidus A."/>
            <person name="Glavina del Rio T."/>
            <person name="Dalin E."/>
            <person name="Tice H."/>
            <person name="Bruce D."/>
            <person name="Goodwin L."/>
            <person name="Pitluck S."/>
            <person name="Schmutz J."/>
            <person name="Larimer F."/>
            <person name="Land M."/>
            <person name="Hauser L."/>
            <person name="Kyrpides N."/>
            <person name="Anderson I."/>
            <person name="Liu Z."/>
            <person name="Li T."/>
            <person name="Zhao F."/>
            <person name="Overmann J."/>
            <person name="Bryant D.A."/>
            <person name="Richardson P."/>
        </authorList>
    </citation>
    <scope>NUCLEOTIDE SEQUENCE [LARGE SCALE GENOMIC DNA]</scope>
    <source>
        <strain evidence="4">DSM 271</strain>
    </source>
</reference>
<dbReference type="EMBL" id="CP001108">
    <property type="protein sequence ID" value="ACF46450.1"/>
    <property type="molecule type" value="Genomic_DNA"/>
</dbReference>
<dbReference type="InterPro" id="IPR011006">
    <property type="entry name" value="CheY-like_superfamily"/>
</dbReference>
<evidence type="ECO:0000313" key="4">
    <source>
        <dbReference type="EMBL" id="ACF46450.1"/>
    </source>
</evidence>
<evidence type="ECO:0000259" key="3">
    <source>
        <dbReference type="PROSITE" id="PS50110"/>
    </source>
</evidence>
<keyword evidence="1 2" id="KW-0597">Phosphoprotein</keyword>
<proteinExistence type="predicted"/>